<gene>
    <name evidence="1" type="ORF">OKA05_15380</name>
</gene>
<dbReference type="RefSeq" id="WP_264488054.1">
    <property type="nucleotide sequence ID" value="NZ_JAPDDT010000006.1"/>
</dbReference>
<dbReference type="InterPro" id="IPR032710">
    <property type="entry name" value="NTF2-like_dom_sf"/>
</dbReference>
<dbReference type="Proteomes" id="UP001320876">
    <property type="component" value="Unassembled WGS sequence"/>
</dbReference>
<comment type="caution">
    <text evidence="1">The sequence shown here is derived from an EMBL/GenBank/DDBJ whole genome shotgun (WGS) entry which is preliminary data.</text>
</comment>
<dbReference type="SUPFAM" id="SSF54427">
    <property type="entry name" value="NTF2-like"/>
    <property type="match status" value="1"/>
</dbReference>
<evidence type="ECO:0000313" key="1">
    <source>
        <dbReference type="EMBL" id="MCW1923948.1"/>
    </source>
</evidence>
<accession>A0ABT3GK95</accession>
<reference evidence="1 2" key="1">
    <citation type="submission" date="2022-10" db="EMBL/GenBank/DDBJ databases">
        <title>Luteolibacter arcticus strain CCTCC AB 2014275, whole genome shotgun sequencing project.</title>
        <authorList>
            <person name="Zhao G."/>
            <person name="Shen L."/>
        </authorList>
    </citation>
    <scope>NUCLEOTIDE SEQUENCE [LARGE SCALE GENOMIC DNA]</scope>
    <source>
        <strain evidence="1 2">CCTCC AB 2014275</strain>
    </source>
</reference>
<name>A0ABT3GK95_9BACT</name>
<keyword evidence="2" id="KW-1185">Reference proteome</keyword>
<evidence type="ECO:0008006" key="3">
    <source>
        <dbReference type="Google" id="ProtNLM"/>
    </source>
</evidence>
<dbReference type="EMBL" id="JAPDDT010000006">
    <property type="protein sequence ID" value="MCW1923948.1"/>
    <property type="molecule type" value="Genomic_DNA"/>
</dbReference>
<organism evidence="1 2">
    <name type="scientific">Luteolibacter arcticus</name>
    <dbReference type="NCBI Taxonomy" id="1581411"/>
    <lineage>
        <taxon>Bacteria</taxon>
        <taxon>Pseudomonadati</taxon>
        <taxon>Verrucomicrobiota</taxon>
        <taxon>Verrucomicrobiia</taxon>
        <taxon>Verrucomicrobiales</taxon>
        <taxon>Verrucomicrobiaceae</taxon>
        <taxon>Luteolibacter</taxon>
    </lineage>
</organism>
<proteinExistence type="predicted"/>
<evidence type="ECO:0000313" key="2">
    <source>
        <dbReference type="Proteomes" id="UP001320876"/>
    </source>
</evidence>
<protein>
    <recommendedName>
        <fullName evidence="3">Nuclear transport factor 2 family protein</fullName>
    </recommendedName>
</protein>
<sequence length="166" mass="18563">MRRLLVPLLLLLVLAGGFGWWWYQPERVVARRITSLFEAAEVEDTASEISRSTRGSSLEKFLAPNVVIRGTEEIEEYVDGPQSRDSLVTNYTMAARGSRRISFEPAEVDEVIVTGDSATAKARVDAIIELTNGNRPADGVLHLDMEWKKIDGEWVLSSVAWKETGR</sequence>